<reference evidence="8 9" key="1">
    <citation type="journal article" date="2009" name="Nature">
        <title>The Sorghum bicolor genome and the diversification of grasses.</title>
        <authorList>
            <person name="Paterson A.H."/>
            <person name="Bowers J.E."/>
            <person name="Bruggmann R."/>
            <person name="Dubchak I."/>
            <person name="Grimwood J."/>
            <person name="Gundlach H."/>
            <person name="Haberer G."/>
            <person name="Hellsten U."/>
            <person name="Mitros T."/>
            <person name="Poliakov A."/>
            <person name="Schmutz J."/>
            <person name="Spannagl M."/>
            <person name="Tang H."/>
            <person name="Wang X."/>
            <person name="Wicker T."/>
            <person name="Bharti A.K."/>
            <person name="Chapman J."/>
            <person name="Feltus F.A."/>
            <person name="Gowik U."/>
            <person name="Grigoriev I.V."/>
            <person name="Lyons E."/>
            <person name="Maher C.A."/>
            <person name="Martis M."/>
            <person name="Narechania A."/>
            <person name="Otillar R.P."/>
            <person name="Penning B.W."/>
            <person name="Salamov A.A."/>
            <person name="Wang Y."/>
            <person name="Zhang L."/>
            <person name="Carpita N.C."/>
            <person name="Freeling M."/>
            <person name="Gingle A.R."/>
            <person name="Hash C.T."/>
            <person name="Keller B."/>
            <person name="Klein P."/>
            <person name="Kresovich S."/>
            <person name="McCann M.C."/>
            <person name="Ming R."/>
            <person name="Peterson D.G."/>
            <person name="Mehboob-ur-Rahman"/>
            <person name="Ware D."/>
            <person name="Westhoff P."/>
            <person name="Mayer K.F."/>
            <person name="Messing J."/>
            <person name="Rokhsar D.S."/>
        </authorList>
    </citation>
    <scope>NUCLEOTIDE SEQUENCE [LARGE SCALE GENOMIC DNA]</scope>
    <source>
        <strain evidence="9">cv. BTx623</strain>
    </source>
</reference>
<dbReference type="ExpressionAtlas" id="A0A1B6QGT1">
    <property type="expression patterns" value="baseline and differential"/>
</dbReference>
<evidence type="ECO:0000313" key="9">
    <source>
        <dbReference type="Proteomes" id="UP000000768"/>
    </source>
</evidence>
<name>A0A1B6QGT1_SORBI</name>
<dbReference type="PANTHER" id="PTHR43900">
    <property type="entry name" value="GLUTATHIONE S-TRANSFERASE RHO"/>
    <property type="match status" value="1"/>
</dbReference>
<comment type="catalytic activity">
    <reaction evidence="4">
        <text>RX + glutathione = an S-substituted glutathione + a halide anion + H(+)</text>
        <dbReference type="Rhea" id="RHEA:16437"/>
        <dbReference type="ChEBI" id="CHEBI:15378"/>
        <dbReference type="ChEBI" id="CHEBI:16042"/>
        <dbReference type="ChEBI" id="CHEBI:17792"/>
        <dbReference type="ChEBI" id="CHEBI:57925"/>
        <dbReference type="ChEBI" id="CHEBI:90779"/>
        <dbReference type="EC" id="2.5.1.18"/>
    </reaction>
</comment>
<dbReference type="InterPro" id="IPR010987">
    <property type="entry name" value="Glutathione-S-Trfase_C-like"/>
</dbReference>
<dbReference type="SUPFAM" id="SSF52833">
    <property type="entry name" value="Thioredoxin-like"/>
    <property type="match status" value="1"/>
</dbReference>
<dbReference type="Gene3D" id="1.20.1050.10">
    <property type="match status" value="1"/>
</dbReference>
<dbReference type="Pfam" id="PF02798">
    <property type="entry name" value="GST_N"/>
    <property type="match status" value="1"/>
</dbReference>
<dbReference type="SUPFAM" id="SSF47616">
    <property type="entry name" value="GST C-terminal domain-like"/>
    <property type="match status" value="1"/>
</dbReference>
<dbReference type="SFLD" id="SFLDG01154">
    <property type="entry name" value="Main.5:_Phi-like"/>
    <property type="match status" value="1"/>
</dbReference>
<dbReference type="PROSITE" id="PS50404">
    <property type="entry name" value="GST_NTER"/>
    <property type="match status" value="1"/>
</dbReference>
<dbReference type="InterPro" id="IPR004045">
    <property type="entry name" value="Glutathione_S-Trfase_N"/>
</dbReference>
<dbReference type="InterPro" id="IPR036249">
    <property type="entry name" value="Thioredoxin-like_sf"/>
</dbReference>
<feature type="domain" description="GST C-terminal" evidence="7">
    <location>
        <begin position="89"/>
        <end position="215"/>
    </location>
</feature>
<gene>
    <name evidence="8" type="ORF">SORBI_3001G012500</name>
</gene>
<evidence type="ECO:0000313" key="8">
    <source>
        <dbReference type="EMBL" id="KXG37118.1"/>
    </source>
</evidence>
<dbReference type="InterPro" id="IPR040079">
    <property type="entry name" value="Glutathione_S-Trfase"/>
</dbReference>
<feature type="coiled-coil region" evidence="5">
    <location>
        <begin position="130"/>
        <end position="157"/>
    </location>
</feature>
<dbReference type="Pfam" id="PF00043">
    <property type="entry name" value="GST_C"/>
    <property type="match status" value="1"/>
</dbReference>
<dbReference type="SFLD" id="SFLDG00358">
    <property type="entry name" value="Main_(cytGST)"/>
    <property type="match status" value="1"/>
</dbReference>
<dbReference type="PANTHER" id="PTHR43900:SF39">
    <property type="entry name" value="GLUTATHIONE S-TRANSFERASE GSTF2-RELATED"/>
    <property type="match status" value="1"/>
</dbReference>
<organism evidence="8 9">
    <name type="scientific">Sorghum bicolor</name>
    <name type="common">Sorghum</name>
    <name type="synonym">Sorghum vulgare</name>
    <dbReference type="NCBI Taxonomy" id="4558"/>
    <lineage>
        <taxon>Eukaryota</taxon>
        <taxon>Viridiplantae</taxon>
        <taxon>Streptophyta</taxon>
        <taxon>Embryophyta</taxon>
        <taxon>Tracheophyta</taxon>
        <taxon>Spermatophyta</taxon>
        <taxon>Magnoliopsida</taxon>
        <taxon>Liliopsida</taxon>
        <taxon>Poales</taxon>
        <taxon>Poaceae</taxon>
        <taxon>PACMAD clade</taxon>
        <taxon>Panicoideae</taxon>
        <taxon>Andropogonodae</taxon>
        <taxon>Andropogoneae</taxon>
        <taxon>Sorghinae</taxon>
        <taxon>Sorghum</taxon>
    </lineage>
</organism>
<dbReference type="Proteomes" id="UP000000768">
    <property type="component" value="Chromosome 1"/>
</dbReference>
<dbReference type="EC" id="2.5.1.18" evidence="2"/>
<reference evidence="9" key="2">
    <citation type="journal article" date="2018" name="Plant J.">
        <title>The Sorghum bicolor reference genome: improved assembly, gene annotations, a transcriptome atlas, and signatures of genome organization.</title>
        <authorList>
            <person name="McCormick R.F."/>
            <person name="Truong S.K."/>
            <person name="Sreedasyam A."/>
            <person name="Jenkins J."/>
            <person name="Shu S."/>
            <person name="Sims D."/>
            <person name="Kennedy M."/>
            <person name="Amirebrahimi M."/>
            <person name="Weers B.D."/>
            <person name="McKinley B."/>
            <person name="Mattison A."/>
            <person name="Morishige D.T."/>
            <person name="Grimwood J."/>
            <person name="Schmutz J."/>
            <person name="Mullet J.E."/>
        </authorList>
    </citation>
    <scope>NUCLEOTIDE SEQUENCE [LARGE SCALE GENOMIC DNA]</scope>
    <source>
        <strain evidence="9">cv. BTx623</strain>
    </source>
</reference>
<evidence type="ECO:0000259" key="6">
    <source>
        <dbReference type="PROSITE" id="PS50404"/>
    </source>
</evidence>
<keyword evidence="5" id="KW-0175">Coiled coil</keyword>
<dbReference type="Gramene" id="KXG37118">
    <property type="protein sequence ID" value="KXG37118"/>
    <property type="gene ID" value="SORBI_3001G012500"/>
</dbReference>
<comment type="similarity">
    <text evidence="1">Belongs to the GST superfamily. Phi family.</text>
</comment>
<protein>
    <recommendedName>
        <fullName evidence="2">glutathione transferase</fullName>
        <ecNumber evidence="2">2.5.1.18</ecNumber>
    </recommendedName>
</protein>
<dbReference type="SFLD" id="SFLDS00019">
    <property type="entry name" value="Glutathione_Transferase_(cytos"/>
    <property type="match status" value="1"/>
</dbReference>
<evidence type="ECO:0000256" key="4">
    <source>
        <dbReference type="ARBA" id="ARBA00047960"/>
    </source>
</evidence>
<keyword evidence="3" id="KW-0808">Transferase</keyword>
<dbReference type="Gene3D" id="3.40.30.10">
    <property type="entry name" value="Glutaredoxin"/>
    <property type="match status" value="1"/>
</dbReference>
<dbReference type="FunFam" id="3.40.30.10:FF:000016">
    <property type="entry name" value="Glutathione S-transferase F2"/>
    <property type="match status" value="1"/>
</dbReference>
<dbReference type="InterPro" id="IPR004046">
    <property type="entry name" value="GST_C"/>
</dbReference>
<dbReference type="InterPro" id="IPR036282">
    <property type="entry name" value="Glutathione-S-Trfase_C_sf"/>
</dbReference>
<evidence type="ECO:0000256" key="1">
    <source>
        <dbReference type="ARBA" id="ARBA00010128"/>
    </source>
</evidence>
<sequence length="215" mass="23893">MAPMKLYGATVSWNVTRCVVALEEAGAEYQIVPIDFATAEHKSPEHLARNPFGQVPAFQDGDLHLWESRAICKYVARKNKAAELLREGNLQESAMVDVWLEVESNQYTAALNPILYECLVSPMFGGTTDQKVVEENLEKLKKVLEVYEARLAKHKYLAGDFLSLADLNHVSVTLCLLATPHASVLNAYPHVKAWWDGLMARPSVQKVAALMKPSA</sequence>
<dbReference type="CDD" id="cd03053">
    <property type="entry name" value="GST_N_Phi"/>
    <property type="match status" value="1"/>
</dbReference>
<dbReference type="InterPro" id="IPR034347">
    <property type="entry name" value="GST_Phi_C"/>
</dbReference>
<evidence type="ECO:0000256" key="3">
    <source>
        <dbReference type="ARBA" id="ARBA00022679"/>
    </source>
</evidence>
<dbReference type="GO" id="GO:0004364">
    <property type="term" value="F:glutathione transferase activity"/>
    <property type="evidence" value="ECO:0007669"/>
    <property type="project" value="UniProtKB-EC"/>
</dbReference>
<dbReference type="FunFam" id="1.20.1050.10:FF:000004">
    <property type="entry name" value="Glutathione S-transferase F2"/>
    <property type="match status" value="1"/>
</dbReference>
<dbReference type="AlphaFoldDB" id="A0A1B6QGT1"/>
<evidence type="ECO:0000256" key="5">
    <source>
        <dbReference type="SAM" id="Coils"/>
    </source>
</evidence>
<accession>A0A1B6QGT1</accession>
<dbReference type="GO" id="GO:0009635">
    <property type="term" value="P:response to herbicide"/>
    <property type="evidence" value="ECO:0007669"/>
    <property type="project" value="UniProtKB-ARBA"/>
</dbReference>
<dbReference type="EMBL" id="CM000760">
    <property type="protein sequence ID" value="KXG37118.1"/>
    <property type="molecule type" value="Genomic_DNA"/>
</dbReference>
<evidence type="ECO:0000259" key="7">
    <source>
        <dbReference type="PROSITE" id="PS50405"/>
    </source>
</evidence>
<dbReference type="OMA" id="DEGCIWD"/>
<proteinExistence type="inferred from homology"/>
<feature type="domain" description="GST N-terminal" evidence="6">
    <location>
        <begin position="2"/>
        <end position="83"/>
    </location>
</feature>
<keyword evidence="9" id="KW-1185">Reference proteome</keyword>
<evidence type="ECO:0000256" key="2">
    <source>
        <dbReference type="ARBA" id="ARBA00012452"/>
    </source>
</evidence>
<dbReference type="OrthoDB" id="422574at2759"/>
<dbReference type="PROSITE" id="PS50405">
    <property type="entry name" value="GST_CTER"/>
    <property type="match status" value="1"/>
</dbReference>
<dbReference type="CDD" id="cd03187">
    <property type="entry name" value="GST_C_Phi"/>
    <property type="match status" value="1"/>
</dbReference>